<gene>
    <name evidence="1" type="ORF">COU09_01015</name>
</gene>
<comment type="caution">
    <text evidence="1">The sequence shown here is derived from an EMBL/GenBank/DDBJ whole genome shotgun (WGS) entry which is preliminary data.</text>
</comment>
<evidence type="ECO:0000313" key="1">
    <source>
        <dbReference type="EMBL" id="PIR88656.1"/>
    </source>
</evidence>
<evidence type="ECO:0000313" key="2">
    <source>
        <dbReference type="Proteomes" id="UP000229615"/>
    </source>
</evidence>
<dbReference type="EMBL" id="PFBB01000012">
    <property type="protein sequence ID" value="PIR88656.1"/>
    <property type="molecule type" value="Genomic_DNA"/>
</dbReference>
<reference evidence="2" key="1">
    <citation type="submission" date="2017-09" db="EMBL/GenBank/DDBJ databases">
        <title>Depth-based differentiation of microbial function through sediment-hosted aquifers and enrichment of novel symbionts in the deep terrestrial subsurface.</title>
        <authorList>
            <person name="Probst A.J."/>
            <person name="Ladd B."/>
            <person name="Jarett J.K."/>
            <person name="Geller-Mcgrath D.E."/>
            <person name="Sieber C.M.K."/>
            <person name="Emerson J.B."/>
            <person name="Anantharaman K."/>
            <person name="Thomas B.C."/>
            <person name="Malmstrom R."/>
            <person name="Stieglmeier M."/>
            <person name="Klingl A."/>
            <person name="Woyke T."/>
            <person name="Ryan C.M."/>
            <person name="Banfield J.F."/>
        </authorList>
    </citation>
    <scope>NUCLEOTIDE SEQUENCE [LARGE SCALE GENOMIC DNA]</scope>
</reference>
<dbReference type="Proteomes" id="UP000229615">
    <property type="component" value="Unassembled WGS sequence"/>
</dbReference>
<proteinExistence type="predicted"/>
<organism evidence="1 2">
    <name type="scientific">Candidatus Harrisonbacteria bacterium CG10_big_fil_rev_8_21_14_0_10_44_23</name>
    <dbReference type="NCBI Taxonomy" id="1974585"/>
    <lineage>
        <taxon>Bacteria</taxon>
        <taxon>Candidatus Harrisoniibacteriota</taxon>
    </lineage>
</organism>
<protein>
    <submittedName>
        <fullName evidence="1">Uncharacterized protein</fullName>
    </submittedName>
</protein>
<name>A0A2H0USM0_9BACT</name>
<accession>A0A2H0USM0</accession>
<sequence>MEDFSEKKEYLEELKKRSKQSHVYHKHQLIGLELADILSDREHKSLYIKLAKETGDTDRLIQVAKEVAERRDIKKPGAYFMRIIKDDGGKNS</sequence>
<dbReference type="AlphaFoldDB" id="A0A2H0USM0"/>